<evidence type="ECO:0000313" key="2">
    <source>
        <dbReference type="Proteomes" id="UP001168435"/>
    </source>
</evidence>
<name>A0ABT7XFP5_9ACTN</name>
<evidence type="ECO:0000313" key="1">
    <source>
        <dbReference type="EMBL" id="MDN0064237.1"/>
    </source>
</evidence>
<gene>
    <name evidence="1" type="ORF">QVN30_07940</name>
</gene>
<comment type="caution">
    <text evidence="1">The sequence shown here is derived from an EMBL/GenBank/DDBJ whole genome shotgun (WGS) entry which is preliminary data.</text>
</comment>
<evidence type="ECO:0008006" key="3">
    <source>
        <dbReference type="Google" id="ProtNLM"/>
    </source>
</evidence>
<protein>
    <recommendedName>
        <fullName evidence="3">DUF1292 domain-containing protein</fullName>
    </recommendedName>
</protein>
<reference evidence="1" key="1">
    <citation type="submission" date="2023-06" db="EMBL/GenBank/DDBJ databases">
        <authorList>
            <person name="Zeman M."/>
            <person name="Kubasova T."/>
            <person name="Jahodarova E."/>
            <person name="Nykrynova M."/>
            <person name="Rychlik I."/>
        </authorList>
    </citation>
    <scope>NUCLEOTIDE SEQUENCE</scope>
    <source>
        <strain evidence="1">176_SSukc20</strain>
    </source>
</reference>
<proteinExistence type="predicted"/>
<reference evidence="1" key="2">
    <citation type="submission" date="2024-05" db="EMBL/GenBank/DDBJ databases">
        <title>Identification and characterization of horizontal gene transfer across gut microbiota members of farm animals based on homology search.</title>
        <authorList>
            <person name="Schwarzerova J."/>
            <person name="Nykrynova M."/>
            <person name="Jureckova K."/>
            <person name="Cejkova D."/>
            <person name="Rychlik I."/>
        </authorList>
    </citation>
    <scope>NUCLEOTIDE SEQUENCE</scope>
    <source>
        <strain evidence="1">176_SSukc20</strain>
    </source>
</reference>
<organism evidence="1 2">
    <name type="scientific">Collinsella ihumii</name>
    <dbReference type="NCBI Taxonomy" id="1720204"/>
    <lineage>
        <taxon>Bacteria</taxon>
        <taxon>Bacillati</taxon>
        <taxon>Actinomycetota</taxon>
        <taxon>Coriobacteriia</taxon>
        <taxon>Coriobacteriales</taxon>
        <taxon>Coriobacteriaceae</taxon>
        <taxon>Collinsella</taxon>
    </lineage>
</organism>
<accession>A0ABT7XFP5</accession>
<dbReference type="RefSeq" id="WP_087200656.1">
    <property type="nucleotide sequence ID" value="NZ_JAUEIM010000020.1"/>
</dbReference>
<keyword evidence="2" id="KW-1185">Reference proteome</keyword>
<dbReference type="EMBL" id="JAUEIQ010000007">
    <property type="protein sequence ID" value="MDN0064237.1"/>
    <property type="molecule type" value="Genomic_DNA"/>
</dbReference>
<sequence length="77" mass="8230">MTPEMIALSAMPATDSDGKPCALVQFASVSDGELETMPNLTPYPLEIEGEVCGQSIEEAVYKLLDRLNGKEPADGDE</sequence>
<dbReference type="Proteomes" id="UP001168435">
    <property type="component" value="Unassembled WGS sequence"/>
</dbReference>